<dbReference type="FunFam" id="3.40.630.30:FF:000082">
    <property type="entry name" value="Acetyltransferase, GNAT family"/>
    <property type="match status" value="1"/>
</dbReference>
<accession>A0A4Y8IQ70</accession>
<dbReference type="AlphaFoldDB" id="A0A4Y8IQ70"/>
<evidence type="ECO:0000259" key="1">
    <source>
        <dbReference type="PROSITE" id="PS51186"/>
    </source>
</evidence>
<sequence>MEGKSLITNQDVPQHKLNQFFEKHWGSPKMVTSTGVYQCNELDGYAVIEDNEIVGLITYVIEGNVCEIISLDSLVENKGIGSKLIQQVEEMAKLNDCQHIKLITTNDNLRAIGFYQKRGYRLAELSINAVEKAREIKPEIPLVAENGIPIRDEILLVKPL</sequence>
<dbReference type="GO" id="GO:0016747">
    <property type="term" value="F:acyltransferase activity, transferring groups other than amino-acyl groups"/>
    <property type="evidence" value="ECO:0007669"/>
    <property type="project" value="InterPro"/>
</dbReference>
<dbReference type="Gene3D" id="3.40.630.30">
    <property type="match status" value="1"/>
</dbReference>
<dbReference type="EMBL" id="SOPW01000005">
    <property type="protein sequence ID" value="TFB22843.1"/>
    <property type="molecule type" value="Genomic_DNA"/>
</dbReference>
<organism evidence="2 3">
    <name type="scientific">Filobacillus milosensis</name>
    <dbReference type="NCBI Taxonomy" id="94137"/>
    <lineage>
        <taxon>Bacteria</taxon>
        <taxon>Bacillati</taxon>
        <taxon>Bacillota</taxon>
        <taxon>Bacilli</taxon>
        <taxon>Bacillales</taxon>
        <taxon>Bacillaceae</taxon>
        <taxon>Filobacillus</taxon>
    </lineage>
</organism>
<dbReference type="PROSITE" id="PS51186">
    <property type="entry name" value="GNAT"/>
    <property type="match status" value="1"/>
</dbReference>
<protein>
    <submittedName>
        <fullName evidence="2">GNAT family N-acetyltransferase</fullName>
    </submittedName>
</protein>
<keyword evidence="3" id="KW-1185">Reference proteome</keyword>
<keyword evidence="2" id="KW-0808">Transferase</keyword>
<dbReference type="CDD" id="cd04301">
    <property type="entry name" value="NAT_SF"/>
    <property type="match status" value="1"/>
</dbReference>
<comment type="caution">
    <text evidence="2">The sequence shown here is derived from an EMBL/GenBank/DDBJ whole genome shotgun (WGS) entry which is preliminary data.</text>
</comment>
<dbReference type="SUPFAM" id="SSF55729">
    <property type="entry name" value="Acyl-CoA N-acyltransferases (Nat)"/>
    <property type="match status" value="1"/>
</dbReference>
<dbReference type="InterPro" id="IPR000182">
    <property type="entry name" value="GNAT_dom"/>
</dbReference>
<evidence type="ECO:0000313" key="2">
    <source>
        <dbReference type="EMBL" id="TFB22843.1"/>
    </source>
</evidence>
<proteinExistence type="predicted"/>
<dbReference type="InterPro" id="IPR016181">
    <property type="entry name" value="Acyl_CoA_acyltransferase"/>
</dbReference>
<evidence type="ECO:0000313" key="3">
    <source>
        <dbReference type="Proteomes" id="UP000297975"/>
    </source>
</evidence>
<dbReference type="OrthoDB" id="7365228at2"/>
<dbReference type="Pfam" id="PF00583">
    <property type="entry name" value="Acetyltransf_1"/>
    <property type="match status" value="1"/>
</dbReference>
<reference evidence="2 3" key="1">
    <citation type="submission" date="2019-03" db="EMBL/GenBank/DDBJ databases">
        <authorList>
            <person name="He R.-H."/>
        </authorList>
    </citation>
    <scope>NUCLEOTIDE SEQUENCE [LARGE SCALE GENOMIC DNA]</scope>
    <source>
        <strain evidence="3">SH 714</strain>
    </source>
</reference>
<name>A0A4Y8IQ70_9BACI</name>
<gene>
    <name evidence="2" type="ORF">E3U55_06290</name>
</gene>
<dbReference type="Proteomes" id="UP000297975">
    <property type="component" value="Unassembled WGS sequence"/>
</dbReference>
<feature type="domain" description="N-acetyltransferase" evidence="1">
    <location>
        <begin position="7"/>
        <end position="141"/>
    </location>
</feature>
<dbReference type="RefSeq" id="WP_134339575.1">
    <property type="nucleotide sequence ID" value="NZ_SOPW01000005.1"/>
</dbReference>